<dbReference type="EMBL" id="CAMAPC010000018">
    <property type="protein sequence ID" value="CAH9064407.1"/>
    <property type="molecule type" value="Genomic_DNA"/>
</dbReference>
<keyword evidence="3" id="KW-1185">Reference proteome</keyword>
<comment type="caution">
    <text evidence="1">The sequence shown here is derived from an EMBL/GenBank/DDBJ whole genome shotgun (WGS) entry which is preliminary data.</text>
</comment>
<dbReference type="AlphaFoldDB" id="A0A9W4W6P9"/>
<accession>A0A9W4W6P9</accession>
<dbReference type="RefSeq" id="WP_261594634.1">
    <property type="nucleotide sequence ID" value="NZ_CAMAPC010000018.1"/>
</dbReference>
<evidence type="ECO:0000313" key="1">
    <source>
        <dbReference type="EMBL" id="CAH9064407.1"/>
    </source>
</evidence>
<dbReference type="Proteomes" id="UP001152467">
    <property type="component" value="Unassembled WGS sequence"/>
</dbReference>
<reference evidence="1 4" key="1">
    <citation type="submission" date="2022-07" db="EMBL/GenBank/DDBJ databases">
        <authorList>
            <person name="Criscuolo A."/>
        </authorList>
    </citation>
    <scope>NUCLEOTIDE SEQUENCE</scope>
    <source>
        <strain evidence="4">CIP 111951</strain>
        <strain evidence="1">CIP111854</strain>
        <strain evidence="2">CIP111951</strain>
    </source>
</reference>
<dbReference type="EMBL" id="CAMAPD010000019">
    <property type="protein sequence ID" value="CAH9065364.1"/>
    <property type="molecule type" value="Genomic_DNA"/>
</dbReference>
<gene>
    <name evidence="1" type="ORF">PSECIP111854_03440</name>
    <name evidence="2" type="ORF">PSECIP111951_03344</name>
</gene>
<name>A0A9W4W6P9_9GAMM</name>
<evidence type="ECO:0000313" key="2">
    <source>
        <dbReference type="EMBL" id="CAH9065364.1"/>
    </source>
</evidence>
<evidence type="ECO:0000313" key="3">
    <source>
        <dbReference type="Proteomes" id="UP001152467"/>
    </source>
</evidence>
<protein>
    <submittedName>
        <fullName evidence="1">Uncharacterized protein</fullName>
    </submittedName>
</protein>
<dbReference type="Proteomes" id="UP001152485">
    <property type="component" value="Unassembled WGS sequence"/>
</dbReference>
<sequence length="232" mass="26580">MTYSFSFSSKGAISLATFIERVKLKYHGLESLHEHQLHYFALQLQLLANNKYFLTELVSERVLKDALQVDIGSKYGNDSLVVYVNKSPFFQVRACFWHPEGEYQHQNDKLNVYRCLHDHNFAFLTTNYYGPGYTSRFYHYDYADKLEAGCDANLAFNGAHPLRRGEVIYYEPSKDAHLQVAPKAFSISLNLMFETNGNKQFVFNAANGRIVQTVTSSNDVAKQFIKELTSAV</sequence>
<evidence type="ECO:0000313" key="4">
    <source>
        <dbReference type="Proteomes" id="UP001152485"/>
    </source>
</evidence>
<organism evidence="1 3">
    <name type="scientific">Pseudoalteromonas holothuriae</name>
    <dbReference type="NCBI Taxonomy" id="2963714"/>
    <lineage>
        <taxon>Bacteria</taxon>
        <taxon>Pseudomonadati</taxon>
        <taxon>Pseudomonadota</taxon>
        <taxon>Gammaproteobacteria</taxon>
        <taxon>Alteromonadales</taxon>
        <taxon>Pseudoalteromonadaceae</taxon>
        <taxon>Pseudoalteromonas</taxon>
    </lineage>
</organism>
<proteinExistence type="predicted"/>